<proteinExistence type="inferred from homology"/>
<protein>
    <submittedName>
        <fullName evidence="6">Ribonucleotide reductase inhibitor-domain-containing protein</fullName>
    </submittedName>
</protein>
<dbReference type="Pfam" id="PF08591">
    <property type="entry name" value="RNR_inhib"/>
    <property type="match status" value="1"/>
</dbReference>
<dbReference type="GO" id="GO:0005634">
    <property type="term" value="C:nucleus"/>
    <property type="evidence" value="ECO:0007669"/>
    <property type="project" value="UniProtKB-SubCell"/>
</dbReference>
<dbReference type="EMBL" id="ML732322">
    <property type="protein sequence ID" value="KAB8069910.1"/>
    <property type="molecule type" value="Genomic_DNA"/>
</dbReference>
<evidence type="ECO:0000313" key="7">
    <source>
        <dbReference type="Proteomes" id="UP000326565"/>
    </source>
</evidence>
<dbReference type="GO" id="GO:0005737">
    <property type="term" value="C:cytoplasm"/>
    <property type="evidence" value="ECO:0007669"/>
    <property type="project" value="UniProtKB-SubCell"/>
</dbReference>
<reference evidence="6 7" key="1">
    <citation type="submission" date="2019-04" db="EMBL/GenBank/DDBJ databases">
        <title>Friends and foes A comparative genomics study of 23 Aspergillus species from section Flavi.</title>
        <authorList>
            <consortium name="DOE Joint Genome Institute"/>
            <person name="Kjaerbolling I."/>
            <person name="Vesth T."/>
            <person name="Frisvad J.C."/>
            <person name="Nybo J.L."/>
            <person name="Theobald S."/>
            <person name="Kildgaard S."/>
            <person name="Isbrandt T."/>
            <person name="Kuo A."/>
            <person name="Sato A."/>
            <person name="Lyhne E.K."/>
            <person name="Kogle M.E."/>
            <person name="Wiebenga A."/>
            <person name="Kun R.S."/>
            <person name="Lubbers R.J."/>
            <person name="Makela M.R."/>
            <person name="Barry K."/>
            <person name="Chovatia M."/>
            <person name="Clum A."/>
            <person name="Daum C."/>
            <person name="Haridas S."/>
            <person name="He G."/>
            <person name="LaButti K."/>
            <person name="Lipzen A."/>
            <person name="Mondo S."/>
            <person name="Riley R."/>
            <person name="Salamov A."/>
            <person name="Simmons B.A."/>
            <person name="Magnuson J.K."/>
            <person name="Henrissat B."/>
            <person name="Mortensen U.H."/>
            <person name="Larsen T.O."/>
            <person name="Devries R.P."/>
            <person name="Grigoriev I.V."/>
            <person name="Machida M."/>
            <person name="Baker S.E."/>
            <person name="Andersen M.R."/>
        </authorList>
    </citation>
    <scope>NUCLEOTIDE SEQUENCE [LARGE SCALE GENOMIC DNA]</scope>
    <source>
        <strain evidence="6 7">CBS 151.66</strain>
    </source>
</reference>
<dbReference type="InterPro" id="IPR013900">
    <property type="entry name" value="RNR_inhibitor"/>
</dbReference>
<comment type="similarity">
    <text evidence="3">Belongs to the DIF1/spd1 family.</text>
</comment>
<dbReference type="GO" id="GO:1990846">
    <property type="term" value="F:ribonucleoside-diphosphate reductase inhibitor activity"/>
    <property type="evidence" value="ECO:0007669"/>
    <property type="project" value="TreeGrafter"/>
</dbReference>
<evidence type="ECO:0000313" key="6">
    <source>
        <dbReference type="EMBL" id="KAB8069910.1"/>
    </source>
</evidence>
<comment type="subcellular location">
    <subcellularLocation>
        <location evidence="2">Cytoplasm</location>
    </subcellularLocation>
    <subcellularLocation>
        <location evidence="1">Nucleus</location>
    </subcellularLocation>
</comment>
<evidence type="ECO:0000256" key="2">
    <source>
        <dbReference type="ARBA" id="ARBA00004496"/>
    </source>
</evidence>
<dbReference type="PANTHER" id="PTHR28081">
    <property type="entry name" value="DAMAGE-REGULATED IMPORT FACILITATOR 1-RELATED"/>
    <property type="match status" value="1"/>
</dbReference>
<dbReference type="PANTHER" id="PTHR28081:SF1">
    <property type="entry name" value="DAMAGE-REGULATED IMPORT FACILITATOR 1"/>
    <property type="match status" value="1"/>
</dbReference>
<dbReference type="AlphaFoldDB" id="A0A5N5WRT4"/>
<dbReference type="Proteomes" id="UP000326565">
    <property type="component" value="Unassembled WGS sequence"/>
</dbReference>
<name>A0A5N5WRT4_9EURO</name>
<evidence type="ECO:0000256" key="5">
    <source>
        <dbReference type="ARBA" id="ARBA00023242"/>
    </source>
</evidence>
<dbReference type="OrthoDB" id="4072855at2759"/>
<keyword evidence="4" id="KW-0963">Cytoplasm</keyword>
<keyword evidence="5" id="KW-0539">Nucleus</keyword>
<organism evidence="6 7">
    <name type="scientific">Aspergillus leporis</name>
    <dbReference type="NCBI Taxonomy" id="41062"/>
    <lineage>
        <taxon>Eukaryota</taxon>
        <taxon>Fungi</taxon>
        <taxon>Dikarya</taxon>
        <taxon>Ascomycota</taxon>
        <taxon>Pezizomycotina</taxon>
        <taxon>Eurotiomycetes</taxon>
        <taxon>Eurotiomycetidae</taxon>
        <taxon>Eurotiales</taxon>
        <taxon>Aspergillaceae</taxon>
        <taxon>Aspergillus</taxon>
        <taxon>Aspergillus subgen. Circumdati</taxon>
    </lineage>
</organism>
<dbReference type="GO" id="GO:0008104">
    <property type="term" value="P:intracellular protein localization"/>
    <property type="evidence" value="ECO:0007669"/>
    <property type="project" value="TreeGrafter"/>
</dbReference>
<accession>A0A5N5WRT4</accession>
<gene>
    <name evidence="6" type="ORF">BDV29DRAFT_181955</name>
</gene>
<keyword evidence="7" id="KW-1185">Reference proteome</keyword>
<sequence length="267" mass="29739">MSFSFQSTVKYNDLSSKRRRFRQQPPITSFFSAATGSDPTDNACAPHLSHTHYSAATHSPTPAVPAKIQASLLSVGMRVRKSVAEGYKTRIPKSEDKRTPSATETPIVRCPTAYAEVAPFCGMTKQGDSAIQSMSRPFSLPHNQMDYSHQLVTDDGDVFSLPPSSQESIEPLHTNGQKRSYDCDDDELSDAYEEFPTYAENSWQSSVCLDPSTKMNSVSGRTILTPMLGQQQRRQFGSMQTQGTVDIDDFEEPTFLRKREEVDMDLS</sequence>
<evidence type="ECO:0000256" key="3">
    <source>
        <dbReference type="ARBA" id="ARBA00005459"/>
    </source>
</evidence>
<evidence type="ECO:0000256" key="4">
    <source>
        <dbReference type="ARBA" id="ARBA00022490"/>
    </source>
</evidence>
<evidence type="ECO:0000256" key="1">
    <source>
        <dbReference type="ARBA" id="ARBA00004123"/>
    </source>
</evidence>